<dbReference type="OrthoDB" id="323772at2"/>
<dbReference type="KEGG" id="tpx:Turpa_3223"/>
<dbReference type="Gene3D" id="2.40.400.10">
    <property type="entry name" value="Acetoacetate decarboxylase-like"/>
    <property type="match status" value="1"/>
</dbReference>
<dbReference type="InterPro" id="IPR023375">
    <property type="entry name" value="ADC_dom_sf"/>
</dbReference>
<evidence type="ECO:0000313" key="1">
    <source>
        <dbReference type="EMBL" id="AFM13862.1"/>
    </source>
</evidence>
<dbReference type="RefSeq" id="WP_014804362.1">
    <property type="nucleotide sequence ID" value="NC_018020.1"/>
</dbReference>
<dbReference type="InterPro" id="IPR010451">
    <property type="entry name" value="Acetoacetate_decarboxylase"/>
</dbReference>
<dbReference type="PANTHER" id="PTHR40518:SF1">
    <property type="entry name" value="ACETOACETATE DECARBOXYLASE"/>
    <property type="match status" value="1"/>
</dbReference>
<dbReference type="HOGENOM" id="CLU_104578_0_0_12"/>
<sequence>MAKKSEFPAPWTLTGTGVMIFFPAHKKNVLESPFIGAENKQSFRGGMGAVMLVHYENANCGPYDELLYIPGFFEHNNKTYLRITKIYVSSQASVEWGRRNWAIPKELADFDWRQGKKEWHIDVRQPKTGNSIYSVSLSPRFFSFPITTSLLPWNLLQKQEPQYSEGEDFYLETKLDGRGSARICFIDRVEGSKDFPDYHEMSHGPRIAVAIDPFKMTFPVAGKVR</sequence>
<evidence type="ECO:0000313" key="2">
    <source>
        <dbReference type="Proteomes" id="UP000006048"/>
    </source>
</evidence>
<keyword evidence="2" id="KW-1185">Reference proteome</keyword>
<proteinExistence type="predicted"/>
<dbReference type="PANTHER" id="PTHR40518">
    <property type="entry name" value="ACETOACETATE DECARBOXYLASE"/>
    <property type="match status" value="1"/>
</dbReference>
<dbReference type="EMBL" id="CP002959">
    <property type="protein sequence ID" value="AFM13862.1"/>
    <property type="molecule type" value="Genomic_DNA"/>
</dbReference>
<dbReference type="Pfam" id="PF06314">
    <property type="entry name" value="ADC"/>
    <property type="match status" value="1"/>
</dbReference>
<protein>
    <recommendedName>
        <fullName evidence="3">Acetoacetate decarboxylase</fullName>
    </recommendedName>
</protein>
<evidence type="ECO:0008006" key="3">
    <source>
        <dbReference type="Google" id="ProtNLM"/>
    </source>
</evidence>
<dbReference type="Proteomes" id="UP000006048">
    <property type="component" value="Chromosome"/>
</dbReference>
<organism evidence="1 2">
    <name type="scientific">Turneriella parva (strain ATCC BAA-1111 / DSM 21527 / NCTC 11395 / H)</name>
    <name type="common">Leptospira parva</name>
    <dbReference type="NCBI Taxonomy" id="869212"/>
    <lineage>
        <taxon>Bacteria</taxon>
        <taxon>Pseudomonadati</taxon>
        <taxon>Spirochaetota</taxon>
        <taxon>Spirochaetia</taxon>
        <taxon>Leptospirales</taxon>
        <taxon>Leptospiraceae</taxon>
        <taxon>Turneriella</taxon>
    </lineage>
</organism>
<dbReference type="PATRIC" id="fig|869212.3.peg.3252"/>
<dbReference type="AlphaFoldDB" id="I4B9A5"/>
<name>I4B9A5_TURPD</name>
<accession>I4B9A5</accession>
<reference evidence="1 2" key="1">
    <citation type="submission" date="2012-06" db="EMBL/GenBank/DDBJ databases">
        <title>The complete chromosome of genome of Turneriella parva DSM 21527.</title>
        <authorList>
            <consortium name="US DOE Joint Genome Institute (JGI-PGF)"/>
            <person name="Lucas S."/>
            <person name="Han J."/>
            <person name="Lapidus A."/>
            <person name="Bruce D."/>
            <person name="Goodwin L."/>
            <person name="Pitluck S."/>
            <person name="Peters L."/>
            <person name="Kyrpides N."/>
            <person name="Mavromatis K."/>
            <person name="Ivanova N."/>
            <person name="Mikhailova N."/>
            <person name="Chertkov O."/>
            <person name="Detter J.C."/>
            <person name="Tapia R."/>
            <person name="Han C."/>
            <person name="Land M."/>
            <person name="Hauser L."/>
            <person name="Markowitz V."/>
            <person name="Cheng J.-F."/>
            <person name="Hugenholtz P."/>
            <person name="Woyke T."/>
            <person name="Wu D."/>
            <person name="Gronow S."/>
            <person name="Wellnitz S."/>
            <person name="Brambilla E."/>
            <person name="Klenk H.-P."/>
            <person name="Eisen J.A."/>
        </authorList>
    </citation>
    <scope>NUCLEOTIDE SEQUENCE [LARGE SCALE GENOMIC DNA]</scope>
    <source>
        <strain evidence="2">ATCC BAA-1111 / DSM 21527 / NCTC 11395 / H</strain>
    </source>
</reference>
<dbReference type="STRING" id="869212.Turpa_3223"/>
<dbReference type="GO" id="GO:0016829">
    <property type="term" value="F:lyase activity"/>
    <property type="evidence" value="ECO:0007669"/>
    <property type="project" value="InterPro"/>
</dbReference>
<gene>
    <name evidence="1" type="ordered locus">Turpa_3223</name>
</gene>
<dbReference type="SUPFAM" id="SSF160104">
    <property type="entry name" value="Acetoacetate decarboxylase-like"/>
    <property type="match status" value="1"/>
</dbReference>